<comment type="caution">
    <text evidence="2">The sequence shown here is derived from an EMBL/GenBank/DDBJ whole genome shotgun (WGS) entry which is preliminary data.</text>
</comment>
<evidence type="ECO:0000256" key="1">
    <source>
        <dbReference type="SAM" id="MobiDB-lite"/>
    </source>
</evidence>
<sequence>MSAQNDRWRRQSPQRNQRPSQAHSRDRSLGGSGYNTPASKQDPDRSSYSGNAWGSQKGRGDQRQAQAQAQRQSAQPAAAPQGYQEQEHTPVNGFNSREAKETMKKWYQEANAVGSDGKSALYKPKGDAAPRSAGPWGSKPNTMANGQDFWVQLRKQISALESGKST</sequence>
<dbReference type="STRING" id="1126212.K2RU35"/>
<dbReference type="HOGENOM" id="CLU_1610518_0_0_1"/>
<dbReference type="Proteomes" id="UP000007129">
    <property type="component" value="Unassembled WGS sequence"/>
</dbReference>
<dbReference type="VEuPathDB" id="FungiDB:MPH_04440"/>
<evidence type="ECO:0000313" key="2">
    <source>
        <dbReference type="EMBL" id="EKG18308.1"/>
    </source>
</evidence>
<proteinExistence type="predicted"/>
<dbReference type="eggNOG" id="ENOG502SECU">
    <property type="taxonomic scope" value="Eukaryota"/>
</dbReference>
<feature type="compositionally biased region" description="Basic and acidic residues" evidence="1">
    <location>
        <begin position="97"/>
        <end position="107"/>
    </location>
</feature>
<evidence type="ECO:0000313" key="3">
    <source>
        <dbReference type="Proteomes" id="UP000007129"/>
    </source>
</evidence>
<dbReference type="EMBL" id="AHHD01000210">
    <property type="protein sequence ID" value="EKG18308.1"/>
    <property type="molecule type" value="Genomic_DNA"/>
</dbReference>
<reference evidence="2 3" key="1">
    <citation type="journal article" date="2012" name="BMC Genomics">
        <title>Tools to kill: Genome of one of the most destructive plant pathogenic fungi Macrophomina phaseolina.</title>
        <authorList>
            <person name="Islam M.S."/>
            <person name="Haque M.S."/>
            <person name="Islam M.M."/>
            <person name="Emdad E.M."/>
            <person name="Halim A."/>
            <person name="Hossen Q.M.M."/>
            <person name="Hossain M.Z."/>
            <person name="Ahmed B."/>
            <person name="Rahim S."/>
            <person name="Rahman M.S."/>
            <person name="Alam M.M."/>
            <person name="Hou S."/>
            <person name="Wan X."/>
            <person name="Saito J.A."/>
            <person name="Alam M."/>
        </authorList>
    </citation>
    <scope>NUCLEOTIDE SEQUENCE [LARGE SCALE GENOMIC DNA]</scope>
    <source>
        <strain evidence="2 3">MS6</strain>
    </source>
</reference>
<gene>
    <name evidence="2" type="ORF">MPH_04440</name>
</gene>
<name>K2RU35_MACPH</name>
<dbReference type="OrthoDB" id="5598843at2759"/>
<feature type="compositionally biased region" description="Low complexity" evidence="1">
    <location>
        <begin position="63"/>
        <end position="81"/>
    </location>
</feature>
<organism evidence="2 3">
    <name type="scientific">Macrophomina phaseolina (strain MS6)</name>
    <name type="common">Charcoal rot fungus</name>
    <dbReference type="NCBI Taxonomy" id="1126212"/>
    <lineage>
        <taxon>Eukaryota</taxon>
        <taxon>Fungi</taxon>
        <taxon>Dikarya</taxon>
        <taxon>Ascomycota</taxon>
        <taxon>Pezizomycotina</taxon>
        <taxon>Dothideomycetes</taxon>
        <taxon>Dothideomycetes incertae sedis</taxon>
        <taxon>Botryosphaeriales</taxon>
        <taxon>Botryosphaeriaceae</taxon>
        <taxon>Macrophomina</taxon>
    </lineage>
</organism>
<feature type="compositionally biased region" description="Low complexity" evidence="1">
    <location>
        <begin position="11"/>
        <end position="21"/>
    </location>
</feature>
<feature type="region of interest" description="Disordered" evidence="1">
    <location>
        <begin position="1"/>
        <end position="144"/>
    </location>
</feature>
<protein>
    <submittedName>
        <fullName evidence="2">Uncharacterized protein</fullName>
    </submittedName>
</protein>
<accession>K2RU35</accession>
<dbReference type="AlphaFoldDB" id="K2RU35"/>
<dbReference type="InParanoid" id="K2RU35"/>